<organism evidence="1 2">
    <name type="scientific">Paraburkholderia aspalathi</name>
    <dbReference type="NCBI Taxonomy" id="1324617"/>
    <lineage>
        <taxon>Bacteria</taxon>
        <taxon>Pseudomonadati</taxon>
        <taxon>Pseudomonadota</taxon>
        <taxon>Betaproteobacteria</taxon>
        <taxon>Burkholderiales</taxon>
        <taxon>Burkholderiaceae</taxon>
        <taxon>Paraburkholderia</taxon>
    </lineage>
</organism>
<dbReference type="GeneID" id="77193410"/>
<protein>
    <submittedName>
        <fullName evidence="1">Uncharacterized protein</fullName>
    </submittedName>
</protein>
<sequence length="102" mass="11609">MVPYLSERENAVEHINAKCIHLFDLWCESRSVAPLTYLLKGWPLTNSDPEAIRRLGNALRDLRRHHLHDANDASFQELCELSDCVEDLLVLSAMTTWAMSSG</sequence>
<dbReference type="EMBL" id="FPBH01000014">
    <property type="protein sequence ID" value="SFU19378.1"/>
    <property type="molecule type" value="Genomic_DNA"/>
</dbReference>
<gene>
    <name evidence="1" type="ORF">SAMN05192563_101454</name>
</gene>
<dbReference type="Proteomes" id="UP000198844">
    <property type="component" value="Unassembled WGS sequence"/>
</dbReference>
<dbReference type="AlphaFoldDB" id="A0A1I7E602"/>
<name>A0A1I7E602_9BURK</name>
<evidence type="ECO:0000313" key="1">
    <source>
        <dbReference type="EMBL" id="SFU19378.1"/>
    </source>
</evidence>
<reference evidence="1 2" key="1">
    <citation type="submission" date="2016-10" db="EMBL/GenBank/DDBJ databases">
        <authorList>
            <person name="de Groot N.N."/>
        </authorList>
    </citation>
    <scope>NUCLEOTIDE SEQUENCE [LARGE SCALE GENOMIC DNA]</scope>
    <source>
        <strain evidence="1 2">LMG 27731</strain>
    </source>
</reference>
<proteinExistence type="predicted"/>
<accession>A0A1I7E602</accession>
<evidence type="ECO:0000313" key="2">
    <source>
        <dbReference type="Proteomes" id="UP000198844"/>
    </source>
</evidence>
<dbReference type="RefSeq" id="WP_093637340.1">
    <property type="nucleotide sequence ID" value="NZ_CAJNAX010000005.1"/>
</dbReference>
<dbReference type="OrthoDB" id="9006962at2"/>